<evidence type="ECO:0000313" key="1">
    <source>
        <dbReference type="EMBL" id="HGT38740.1"/>
    </source>
</evidence>
<sequence length="316" mass="33823">MTFGPQGWIADSAAVTAAARHLESQGQLVMAADARPDLVGHWPRLVQRGVTAVLPYASEAAVLGAFQPANRQRRGTCVGQAIERALRDGLLYDIHRGGEIARPAAIAFELIYAGARTIVRRGQLGPGDGAVVADAAVFVHDYGTIARGVYGPYDLTQPREDLAVAWGAPRAVIPPELLAAAQAHKCRAFLCPDFERACDCLAAGYCLAIGTNRIHGAHRDADGCCHYSGPGAHCTELCGVFLARSWNGDPRTIYDHTGLVDQQSWGDYPTGPAILKYFGGEAPLRQGAFGVLAAEGRAMFRASGDAWAFQLEQHYR</sequence>
<comment type="caution">
    <text evidence="1">The sequence shown here is derived from an EMBL/GenBank/DDBJ whole genome shotgun (WGS) entry which is preliminary data.</text>
</comment>
<reference evidence="1" key="1">
    <citation type="journal article" date="2020" name="mSystems">
        <title>Genome- and Community-Level Interaction Insights into Carbon Utilization and Element Cycling Functions of Hydrothermarchaeota in Hydrothermal Sediment.</title>
        <authorList>
            <person name="Zhou Z."/>
            <person name="Liu Y."/>
            <person name="Xu W."/>
            <person name="Pan J."/>
            <person name="Luo Z.H."/>
            <person name="Li M."/>
        </authorList>
    </citation>
    <scope>NUCLEOTIDE SEQUENCE [LARGE SCALE GENOMIC DNA]</scope>
    <source>
        <strain evidence="1">SpSt-508</strain>
    </source>
</reference>
<dbReference type="EMBL" id="DSVQ01000012">
    <property type="protein sequence ID" value="HGT38740.1"/>
    <property type="molecule type" value="Genomic_DNA"/>
</dbReference>
<dbReference type="AlphaFoldDB" id="A0A7C4QMQ2"/>
<proteinExistence type="predicted"/>
<name>A0A7C4QMQ2_9PLAN</name>
<organism evidence="1">
    <name type="scientific">Schlesneria paludicola</name>
    <dbReference type="NCBI Taxonomy" id="360056"/>
    <lineage>
        <taxon>Bacteria</taxon>
        <taxon>Pseudomonadati</taxon>
        <taxon>Planctomycetota</taxon>
        <taxon>Planctomycetia</taxon>
        <taxon>Planctomycetales</taxon>
        <taxon>Planctomycetaceae</taxon>
        <taxon>Schlesneria</taxon>
    </lineage>
</organism>
<gene>
    <name evidence="1" type="ORF">ENS64_05685</name>
</gene>
<accession>A0A7C4QMQ2</accession>
<protein>
    <submittedName>
        <fullName evidence="1">Uncharacterized protein</fullName>
    </submittedName>
</protein>